<feature type="transmembrane region" description="Helical" evidence="8">
    <location>
        <begin position="61"/>
        <end position="83"/>
    </location>
</feature>
<protein>
    <submittedName>
        <fullName evidence="10">Olfactory receptor 7G2</fullName>
    </submittedName>
</protein>
<dbReference type="GO" id="GO:0004984">
    <property type="term" value="F:olfactory receptor activity"/>
    <property type="evidence" value="ECO:0007669"/>
    <property type="project" value="InterPro"/>
</dbReference>
<feature type="domain" description="G-protein coupled receptors family 1 profile" evidence="9">
    <location>
        <begin position="41"/>
        <end position="131"/>
    </location>
</feature>
<evidence type="ECO:0000256" key="2">
    <source>
        <dbReference type="ARBA" id="ARBA00022692"/>
    </source>
</evidence>
<dbReference type="InterPro" id="IPR017452">
    <property type="entry name" value="GPCR_Rhodpsn_7TM"/>
</dbReference>
<dbReference type="InterPro" id="IPR000725">
    <property type="entry name" value="Olfact_rcpt"/>
</dbReference>
<keyword evidence="4" id="KW-0297">G-protein coupled receptor</keyword>
<evidence type="ECO:0000256" key="7">
    <source>
        <dbReference type="ARBA" id="ARBA00023224"/>
    </source>
</evidence>
<dbReference type="InterPro" id="IPR000276">
    <property type="entry name" value="GPCR_Rhodpsn"/>
</dbReference>
<name>A0AA41SR75_SCICA</name>
<evidence type="ECO:0000256" key="3">
    <source>
        <dbReference type="ARBA" id="ARBA00022989"/>
    </source>
</evidence>
<dbReference type="Gene3D" id="1.20.1070.10">
    <property type="entry name" value="Rhodopsin 7-helix transmembrane proteins"/>
    <property type="match status" value="1"/>
</dbReference>
<dbReference type="PROSITE" id="PS50262">
    <property type="entry name" value="G_PROTEIN_RECEP_F1_2"/>
    <property type="match status" value="1"/>
</dbReference>
<keyword evidence="3 8" id="KW-1133">Transmembrane helix</keyword>
<sequence>MESTNHTTVSELLLLGLTDDLALEPLILSLFLSIYLVTILGNLLIILAVTSDPQLHTPMYFFLSNLSFTYICIFTTTITKMLANIQAQDQSIRYTGFLTQNGFVLVFGDLENCLLALMAYDRYVAFCNSLR</sequence>
<evidence type="ECO:0000259" key="9">
    <source>
        <dbReference type="PROSITE" id="PS50262"/>
    </source>
</evidence>
<dbReference type="EMBL" id="JAATJV010143226">
    <property type="protein sequence ID" value="MBZ3869985.1"/>
    <property type="molecule type" value="Genomic_DNA"/>
</dbReference>
<comment type="caution">
    <text evidence="10">The sequence shown here is derived from an EMBL/GenBank/DDBJ whole genome shotgun (WGS) entry which is preliminary data.</text>
</comment>
<keyword evidence="11" id="KW-1185">Reference proteome</keyword>
<dbReference type="PRINTS" id="PR00237">
    <property type="entry name" value="GPCRRHODOPSN"/>
</dbReference>
<dbReference type="GO" id="GO:0004930">
    <property type="term" value="F:G protein-coupled receptor activity"/>
    <property type="evidence" value="ECO:0007669"/>
    <property type="project" value="UniProtKB-KW"/>
</dbReference>
<reference evidence="10" key="1">
    <citation type="submission" date="2020-03" db="EMBL/GenBank/DDBJ databases">
        <title>Studies in the Genomics of Life Span.</title>
        <authorList>
            <person name="Glass D."/>
        </authorList>
    </citation>
    <scope>NUCLEOTIDE SEQUENCE</scope>
    <source>
        <strain evidence="10">SUZIE</strain>
        <tissue evidence="10">Muscle</tissue>
    </source>
</reference>
<evidence type="ECO:0000256" key="6">
    <source>
        <dbReference type="ARBA" id="ARBA00023170"/>
    </source>
</evidence>
<dbReference type="PANTHER" id="PTHR48001">
    <property type="entry name" value="OLFACTORY RECEPTOR"/>
    <property type="match status" value="1"/>
</dbReference>
<evidence type="ECO:0000256" key="8">
    <source>
        <dbReference type="SAM" id="Phobius"/>
    </source>
</evidence>
<accession>A0AA41SR75</accession>
<comment type="subcellular location">
    <subcellularLocation>
        <location evidence="1">Membrane</location>
        <topology evidence="1">Multi-pass membrane protein</topology>
    </subcellularLocation>
</comment>
<dbReference type="GO" id="GO:0016020">
    <property type="term" value="C:membrane"/>
    <property type="evidence" value="ECO:0007669"/>
    <property type="project" value="UniProtKB-SubCell"/>
</dbReference>
<dbReference type="Pfam" id="PF13853">
    <property type="entry name" value="7tm_4"/>
    <property type="match status" value="1"/>
</dbReference>
<keyword evidence="2 8" id="KW-0812">Transmembrane</keyword>
<gene>
    <name evidence="10" type="ORF">SUZIE_105675</name>
</gene>
<organism evidence="10 11">
    <name type="scientific">Sciurus carolinensis</name>
    <name type="common">Eastern gray squirrel</name>
    <dbReference type="NCBI Taxonomy" id="30640"/>
    <lineage>
        <taxon>Eukaryota</taxon>
        <taxon>Metazoa</taxon>
        <taxon>Chordata</taxon>
        <taxon>Craniata</taxon>
        <taxon>Vertebrata</taxon>
        <taxon>Euteleostomi</taxon>
        <taxon>Mammalia</taxon>
        <taxon>Eutheria</taxon>
        <taxon>Euarchontoglires</taxon>
        <taxon>Glires</taxon>
        <taxon>Rodentia</taxon>
        <taxon>Sciuromorpha</taxon>
        <taxon>Sciuridae</taxon>
        <taxon>Sciurinae</taxon>
        <taxon>Sciurini</taxon>
        <taxon>Sciurus</taxon>
    </lineage>
</organism>
<keyword evidence="7" id="KW-0807">Transducer</keyword>
<feature type="transmembrane region" description="Helical" evidence="8">
    <location>
        <begin position="26"/>
        <end position="49"/>
    </location>
</feature>
<keyword evidence="6 10" id="KW-0675">Receptor</keyword>
<evidence type="ECO:0000313" key="11">
    <source>
        <dbReference type="Proteomes" id="UP001166674"/>
    </source>
</evidence>
<evidence type="ECO:0000256" key="1">
    <source>
        <dbReference type="ARBA" id="ARBA00004141"/>
    </source>
</evidence>
<evidence type="ECO:0000256" key="5">
    <source>
        <dbReference type="ARBA" id="ARBA00023136"/>
    </source>
</evidence>
<evidence type="ECO:0000313" key="10">
    <source>
        <dbReference type="EMBL" id="MBZ3869985.1"/>
    </source>
</evidence>
<dbReference type="SUPFAM" id="SSF81321">
    <property type="entry name" value="Family A G protein-coupled receptor-like"/>
    <property type="match status" value="1"/>
</dbReference>
<evidence type="ECO:0000256" key="4">
    <source>
        <dbReference type="ARBA" id="ARBA00023040"/>
    </source>
</evidence>
<dbReference type="AlphaFoldDB" id="A0AA41SR75"/>
<proteinExistence type="predicted"/>
<keyword evidence="5 8" id="KW-0472">Membrane</keyword>
<dbReference type="Proteomes" id="UP001166674">
    <property type="component" value="Unassembled WGS sequence"/>
</dbReference>